<feature type="domain" description="AMP-dependent synthetase/ligase" evidence="8">
    <location>
        <begin position="53"/>
        <end position="439"/>
    </location>
</feature>
<dbReference type="Gene3D" id="3.30.300.30">
    <property type="match status" value="1"/>
</dbReference>
<comment type="function">
    <text evidence="3">Acyl-CoA synthases catalyze the initial reaction in fatty acid metabolism, by forming a thioester with CoA. Has some preference toward medium-chain substrates. Plays a role in adipocyte differentiation.</text>
</comment>
<dbReference type="InterPro" id="IPR020845">
    <property type="entry name" value="AMP-binding_CS"/>
</dbReference>
<dbReference type="Pfam" id="PF00501">
    <property type="entry name" value="AMP-binding"/>
    <property type="match status" value="1"/>
</dbReference>
<evidence type="ECO:0000256" key="6">
    <source>
        <dbReference type="ARBA" id="ARBA00047319"/>
    </source>
</evidence>
<evidence type="ECO:0000256" key="4">
    <source>
        <dbReference type="ARBA" id="ARBA00039009"/>
    </source>
</evidence>
<comment type="catalytic activity">
    <reaction evidence="6">
        <text>octanoate + ATP + CoA = octanoyl-CoA + AMP + diphosphate</text>
        <dbReference type="Rhea" id="RHEA:33631"/>
        <dbReference type="ChEBI" id="CHEBI:25646"/>
        <dbReference type="ChEBI" id="CHEBI:30616"/>
        <dbReference type="ChEBI" id="CHEBI:33019"/>
        <dbReference type="ChEBI" id="CHEBI:57287"/>
        <dbReference type="ChEBI" id="CHEBI:57386"/>
        <dbReference type="ChEBI" id="CHEBI:456215"/>
    </reaction>
</comment>
<accession>A0ABD0SZE6</accession>
<reference evidence="10 11" key="1">
    <citation type="submission" date="2024-06" db="EMBL/GenBank/DDBJ databases">
        <title>A chromosome-level genome assembly of beet webworm, Loxostege sticticalis.</title>
        <authorList>
            <person name="Zhang Y."/>
        </authorList>
    </citation>
    <scope>NUCLEOTIDE SEQUENCE [LARGE SCALE GENOMIC DNA]</scope>
    <source>
        <strain evidence="10">AQ028</strain>
        <tissue evidence="10">Male pupae</tissue>
    </source>
</reference>
<dbReference type="AlphaFoldDB" id="A0ABD0SZE6"/>
<comment type="caution">
    <text evidence="10">The sequence shown here is derived from an EMBL/GenBank/DDBJ whole genome shotgun (WGS) entry which is preliminary data.</text>
</comment>
<dbReference type="Pfam" id="PF13193">
    <property type="entry name" value="AMP-binding_C"/>
    <property type="match status" value="1"/>
</dbReference>
<feature type="domain" description="AMP-binding enzyme C-terminal" evidence="9">
    <location>
        <begin position="490"/>
        <end position="565"/>
    </location>
</feature>
<evidence type="ECO:0000256" key="2">
    <source>
        <dbReference type="ARBA" id="ARBA00022598"/>
    </source>
</evidence>
<proteinExistence type="inferred from homology"/>
<evidence type="ECO:0000256" key="3">
    <source>
        <dbReference type="ARBA" id="ARBA00037247"/>
    </source>
</evidence>
<dbReference type="InterPro" id="IPR045851">
    <property type="entry name" value="AMP-bd_C_sf"/>
</dbReference>
<evidence type="ECO:0000256" key="5">
    <source>
        <dbReference type="ARBA" id="ARBA00039638"/>
    </source>
</evidence>
<evidence type="ECO:0000259" key="9">
    <source>
        <dbReference type="Pfam" id="PF13193"/>
    </source>
</evidence>
<keyword evidence="2" id="KW-0436">Ligase</keyword>
<name>A0ABD0SZE6_LOXSC</name>
<dbReference type="InterPro" id="IPR000873">
    <property type="entry name" value="AMP-dep_synth/lig_dom"/>
</dbReference>
<dbReference type="PANTHER" id="PTHR43201">
    <property type="entry name" value="ACYL-COA SYNTHETASE"/>
    <property type="match status" value="1"/>
</dbReference>
<dbReference type="InterPro" id="IPR042099">
    <property type="entry name" value="ANL_N_sf"/>
</dbReference>
<dbReference type="PANTHER" id="PTHR43201:SF5">
    <property type="entry name" value="MEDIUM-CHAIN ACYL-COA LIGASE ACSF2, MITOCHONDRIAL"/>
    <property type="match status" value="1"/>
</dbReference>
<gene>
    <name evidence="10" type="ORF">ABMA28_001943</name>
</gene>
<dbReference type="Proteomes" id="UP001549921">
    <property type="component" value="Unassembled WGS sequence"/>
</dbReference>
<dbReference type="InterPro" id="IPR025110">
    <property type="entry name" value="AMP-bd_C"/>
</dbReference>
<evidence type="ECO:0000313" key="10">
    <source>
        <dbReference type="EMBL" id="KAL0831065.1"/>
    </source>
</evidence>
<dbReference type="FunFam" id="3.30.300.30:FF:000008">
    <property type="entry name" value="2,3-dihydroxybenzoate-AMP ligase"/>
    <property type="match status" value="1"/>
</dbReference>
<dbReference type="EC" id="6.2.1.2" evidence="4"/>
<protein>
    <recommendedName>
        <fullName evidence="5">Medium-chain acyl-CoA ligase ACSF2, mitochondrial</fullName>
        <ecNumber evidence="4">6.2.1.2</ecNumber>
    </recommendedName>
</protein>
<evidence type="ECO:0000259" key="8">
    <source>
        <dbReference type="Pfam" id="PF00501"/>
    </source>
</evidence>
<comment type="catalytic activity">
    <reaction evidence="7">
        <text>a medium-chain fatty acid + ATP + CoA = a medium-chain fatty acyl-CoA + AMP + diphosphate</text>
        <dbReference type="Rhea" id="RHEA:48340"/>
        <dbReference type="ChEBI" id="CHEBI:30616"/>
        <dbReference type="ChEBI" id="CHEBI:33019"/>
        <dbReference type="ChEBI" id="CHEBI:57287"/>
        <dbReference type="ChEBI" id="CHEBI:59558"/>
        <dbReference type="ChEBI" id="CHEBI:90546"/>
        <dbReference type="ChEBI" id="CHEBI:456215"/>
        <dbReference type="EC" id="6.2.1.2"/>
    </reaction>
</comment>
<evidence type="ECO:0000256" key="7">
    <source>
        <dbReference type="ARBA" id="ARBA00048277"/>
    </source>
</evidence>
<dbReference type="SUPFAM" id="SSF56801">
    <property type="entry name" value="Acetyl-CoA synthetase-like"/>
    <property type="match status" value="1"/>
</dbReference>
<sequence>MLRKSVLFVTKRVNKPINLRWLSLIQASPTESYMRHTGSEPLVQATISQVFLETVNKYPNRVAIRSVHEDVTLTYEQLLNQADALACALRAQGLQKGDRLGVWAHNSVACVLGVIAAARAGFISVLINPAYEKSELSFCLKKTGVRSLLISEGLPNRQYYQTLSQLIPELQGSKPGKLSSELFPELLSIVSAGKEKLDGTFSLDALVKEYASQDASKYAGEVRPEDGSIIHLTSGTTGNPKAGLDSQSSVVNNTYFVGKRLGYHEGHHDICVQAPIFHALGSIITLLGGFRHGCSLTLAAPIYNVRANLEALHNHKCSIITGTPTMFVDMLSQLKNDSSYKPQLQTALAAGAPCSPQLMRDMQKHLNVDTVKTLYGLTESTAGMFQSLPDDSIDVVAETVGFVHDHLEVKVVDEEGKTVPWGATGELMMRGYTTMLGYWDEPEKTRETVLEDGWLRTGDKFTLSPDGYGRIVGRIKDIIVRGGENIAPKEIEDLLNTHPDIIESQVVGISDERLGEELCAVLRISPGATVTLDDLKAHLSGKLARFKIPRVLRIAEDFPKTTSGKIQKYKLKDMVESGKI</sequence>
<dbReference type="EMBL" id="JBEDNZ010000012">
    <property type="protein sequence ID" value="KAL0831065.1"/>
    <property type="molecule type" value="Genomic_DNA"/>
</dbReference>
<evidence type="ECO:0000313" key="11">
    <source>
        <dbReference type="Proteomes" id="UP001549921"/>
    </source>
</evidence>
<dbReference type="Gene3D" id="3.40.50.12780">
    <property type="entry name" value="N-terminal domain of ligase-like"/>
    <property type="match status" value="1"/>
</dbReference>
<organism evidence="10 11">
    <name type="scientific">Loxostege sticticalis</name>
    <name type="common">Beet webworm moth</name>
    <dbReference type="NCBI Taxonomy" id="481309"/>
    <lineage>
        <taxon>Eukaryota</taxon>
        <taxon>Metazoa</taxon>
        <taxon>Ecdysozoa</taxon>
        <taxon>Arthropoda</taxon>
        <taxon>Hexapoda</taxon>
        <taxon>Insecta</taxon>
        <taxon>Pterygota</taxon>
        <taxon>Neoptera</taxon>
        <taxon>Endopterygota</taxon>
        <taxon>Lepidoptera</taxon>
        <taxon>Glossata</taxon>
        <taxon>Ditrysia</taxon>
        <taxon>Pyraloidea</taxon>
        <taxon>Crambidae</taxon>
        <taxon>Pyraustinae</taxon>
        <taxon>Loxostege</taxon>
    </lineage>
</organism>
<dbReference type="PROSITE" id="PS00455">
    <property type="entry name" value="AMP_BINDING"/>
    <property type="match status" value="1"/>
</dbReference>
<dbReference type="GO" id="GO:0031956">
    <property type="term" value="F:medium-chain fatty acid-CoA ligase activity"/>
    <property type="evidence" value="ECO:0007669"/>
    <property type="project" value="UniProtKB-EC"/>
</dbReference>
<evidence type="ECO:0000256" key="1">
    <source>
        <dbReference type="ARBA" id="ARBA00006432"/>
    </source>
</evidence>
<comment type="similarity">
    <text evidence="1">Belongs to the ATP-dependent AMP-binding enzyme family.</text>
</comment>